<comment type="caution">
    <text evidence="8">The sequence shown here is derived from an EMBL/GenBank/DDBJ whole genome shotgun (WGS) entry which is preliminary data.</text>
</comment>
<dbReference type="GO" id="GO:0004519">
    <property type="term" value="F:endonuclease activity"/>
    <property type="evidence" value="ECO:0007669"/>
    <property type="project" value="UniProtKB-KW"/>
</dbReference>
<evidence type="ECO:0000256" key="1">
    <source>
        <dbReference type="ARBA" id="ARBA00022679"/>
    </source>
</evidence>
<keyword evidence="4" id="KW-0255">Endonuclease</keyword>
<dbReference type="GO" id="GO:0016787">
    <property type="term" value="F:hydrolase activity"/>
    <property type="evidence" value="ECO:0007669"/>
    <property type="project" value="UniProtKB-KW"/>
</dbReference>
<dbReference type="EMBL" id="JAWDGP010003066">
    <property type="protein sequence ID" value="KAK3777646.1"/>
    <property type="molecule type" value="Genomic_DNA"/>
</dbReference>
<evidence type="ECO:0000256" key="5">
    <source>
        <dbReference type="ARBA" id="ARBA00022801"/>
    </source>
</evidence>
<keyword evidence="2" id="KW-0548">Nucleotidyltransferase</keyword>
<keyword evidence="1" id="KW-0808">Transferase</keyword>
<dbReference type="Gene3D" id="3.30.70.270">
    <property type="match status" value="1"/>
</dbReference>
<sequence>MQDFLFTIILVYVDDILVYAPTVKEHICKLDSVLERQATGIRLKPYKWNLVQQHTPFLDHVLIPTDRKQIQGKLKVEAVSEFPVPKTSRISAAFLALLALCIRVDASYQGLGAVLSQATDSGTKVVAYASRGLGNKKRRKEIYSYFKLELLTLKWAVCKKFRGYLWGETFTVFSDNNPLRHLHSDKLEATEQRWFAELATYNFTVKYRPVKHNANADPLSGYPVHICQPRRSKTQWAAVTCLSPTTTVPELPLRTAVSVAGLKGLDVDSYTNIGPL</sequence>
<accession>A0AAE1DNU8</accession>
<evidence type="ECO:0000259" key="7">
    <source>
        <dbReference type="Pfam" id="PF17917"/>
    </source>
</evidence>
<keyword evidence="9" id="KW-1185">Reference proteome</keyword>
<feature type="domain" description="Reverse transcriptase RNase H-like" evidence="7">
    <location>
        <begin position="100"/>
        <end position="201"/>
    </location>
</feature>
<dbReference type="Proteomes" id="UP001283361">
    <property type="component" value="Unassembled WGS sequence"/>
</dbReference>
<evidence type="ECO:0000313" key="8">
    <source>
        <dbReference type="EMBL" id="KAK3777646.1"/>
    </source>
</evidence>
<organism evidence="8 9">
    <name type="scientific">Elysia crispata</name>
    <name type="common">lettuce slug</name>
    <dbReference type="NCBI Taxonomy" id="231223"/>
    <lineage>
        <taxon>Eukaryota</taxon>
        <taxon>Metazoa</taxon>
        <taxon>Spiralia</taxon>
        <taxon>Lophotrochozoa</taxon>
        <taxon>Mollusca</taxon>
        <taxon>Gastropoda</taxon>
        <taxon>Heterobranchia</taxon>
        <taxon>Euthyneura</taxon>
        <taxon>Panpulmonata</taxon>
        <taxon>Sacoglossa</taxon>
        <taxon>Placobranchoidea</taxon>
        <taxon>Plakobranchidae</taxon>
        <taxon>Elysia</taxon>
    </lineage>
</organism>
<keyword evidence="6" id="KW-0695">RNA-directed DNA polymerase</keyword>
<evidence type="ECO:0000256" key="2">
    <source>
        <dbReference type="ARBA" id="ARBA00022695"/>
    </source>
</evidence>
<protein>
    <recommendedName>
        <fullName evidence="7">Reverse transcriptase RNase H-like domain-containing protein</fullName>
    </recommendedName>
</protein>
<dbReference type="PANTHER" id="PTHR37984:SF5">
    <property type="entry name" value="PROTEIN NYNRIN-LIKE"/>
    <property type="match status" value="1"/>
</dbReference>
<evidence type="ECO:0000313" key="9">
    <source>
        <dbReference type="Proteomes" id="UP001283361"/>
    </source>
</evidence>
<proteinExistence type="predicted"/>
<dbReference type="InterPro" id="IPR050951">
    <property type="entry name" value="Retrovirus_Pol_polyprotein"/>
</dbReference>
<evidence type="ECO:0000256" key="3">
    <source>
        <dbReference type="ARBA" id="ARBA00022722"/>
    </source>
</evidence>
<dbReference type="CDD" id="cd09274">
    <property type="entry name" value="RNase_HI_RT_Ty3"/>
    <property type="match status" value="1"/>
</dbReference>
<reference evidence="8" key="1">
    <citation type="journal article" date="2023" name="G3 (Bethesda)">
        <title>A reference genome for the long-term kleptoplast-retaining sea slug Elysia crispata morphotype clarki.</title>
        <authorList>
            <person name="Eastman K.E."/>
            <person name="Pendleton A.L."/>
            <person name="Shaikh M.A."/>
            <person name="Suttiyut T."/>
            <person name="Ogas R."/>
            <person name="Tomko P."/>
            <person name="Gavelis G."/>
            <person name="Widhalm J.R."/>
            <person name="Wisecaver J.H."/>
        </authorList>
    </citation>
    <scope>NUCLEOTIDE SEQUENCE</scope>
    <source>
        <strain evidence="8">ECLA1</strain>
    </source>
</reference>
<dbReference type="InterPro" id="IPR043128">
    <property type="entry name" value="Rev_trsase/Diguanyl_cyclase"/>
</dbReference>
<evidence type="ECO:0000256" key="4">
    <source>
        <dbReference type="ARBA" id="ARBA00022759"/>
    </source>
</evidence>
<dbReference type="GO" id="GO:0003964">
    <property type="term" value="F:RNA-directed DNA polymerase activity"/>
    <property type="evidence" value="ECO:0007669"/>
    <property type="project" value="UniProtKB-KW"/>
</dbReference>
<name>A0AAE1DNU8_9GAST</name>
<dbReference type="AlphaFoldDB" id="A0AAE1DNU8"/>
<dbReference type="SUPFAM" id="SSF56672">
    <property type="entry name" value="DNA/RNA polymerases"/>
    <property type="match status" value="1"/>
</dbReference>
<evidence type="ECO:0000256" key="6">
    <source>
        <dbReference type="ARBA" id="ARBA00022918"/>
    </source>
</evidence>
<dbReference type="PANTHER" id="PTHR37984">
    <property type="entry name" value="PROTEIN CBG26694"/>
    <property type="match status" value="1"/>
</dbReference>
<dbReference type="Pfam" id="PF17917">
    <property type="entry name" value="RT_RNaseH"/>
    <property type="match status" value="1"/>
</dbReference>
<dbReference type="InterPro" id="IPR043502">
    <property type="entry name" value="DNA/RNA_pol_sf"/>
</dbReference>
<dbReference type="FunFam" id="3.10.20.370:FF:000001">
    <property type="entry name" value="Retrovirus-related Pol polyprotein from transposon 17.6-like protein"/>
    <property type="match status" value="1"/>
</dbReference>
<keyword evidence="3" id="KW-0540">Nuclease</keyword>
<gene>
    <name evidence="8" type="ORF">RRG08_021757</name>
</gene>
<dbReference type="InterPro" id="IPR041373">
    <property type="entry name" value="RT_RNaseH"/>
</dbReference>
<keyword evidence="5" id="KW-0378">Hydrolase</keyword>
<dbReference type="Gene3D" id="3.10.20.370">
    <property type="match status" value="1"/>
</dbReference>